<dbReference type="PANTHER" id="PTHR30352">
    <property type="entry name" value="PYRUVATE FORMATE-LYASE-ACTIVATING ENZYME"/>
    <property type="match status" value="1"/>
</dbReference>
<keyword evidence="5 6" id="KW-0411">Iron-sulfur</keyword>
<feature type="binding site" evidence="6">
    <location>
        <position position="122"/>
    </location>
    <ligand>
        <name>[4Fe-4S] cluster</name>
        <dbReference type="ChEBI" id="CHEBI:49883"/>
        <note>4Fe-4S-S-AdoMet</note>
    </ligand>
</feature>
<keyword evidence="1" id="KW-0004">4Fe-4S</keyword>
<feature type="binding site" evidence="6">
    <location>
        <position position="119"/>
    </location>
    <ligand>
        <name>[4Fe-4S] cluster</name>
        <dbReference type="ChEBI" id="CHEBI:49883"/>
        <note>4Fe-4S-S-AdoMet</note>
    </ligand>
</feature>
<evidence type="ECO:0000256" key="2">
    <source>
        <dbReference type="ARBA" id="ARBA00022691"/>
    </source>
</evidence>
<protein>
    <submittedName>
        <fullName evidence="9">AmmeMemoRadiSam system radical SAM enzyme</fullName>
    </submittedName>
</protein>
<dbReference type="GO" id="GO:0003824">
    <property type="term" value="F:catalytic activity"/>
    <property type="evidence" value="ECO:0007669"/>
    <property type="project" value="InterPro"/>
</dbReference>
<feature type="binding site" evidence="6">
    <location>
        <position position="115"/>
    </location>
    <ligand>
        <name>[4Fe-4S] cluster</name>
        <dbReference type="ChEBI" id="CHEBI:49883"/>
        <note>4Fe-4S-S-AdoMet</note>
    </ligand>
</feature>
<dbReference type="PANTHER" id="PTHR30352:SF5">
    <property type="entry name" value="PYRUVATE FORMATE-LYASE 1-ACTIVATING ENZYME"/>
    <property type="match status" value="1"/>
</dbReference>
<proteinExistence type="predicted"/>
<dbReference type="SFLD" id="SFLDG01101">
    <property type="entry name" value="Uncharacterised_Radical_SAM_Su"/>
    <property type="match status" value="1"/>
</dbReference>
<evidence type="ECO:0000256" key="4">
    <source>
        <dbReference type="ARBA" id="ARBA00023004"/>
    </source>
</evidence>
<dbReference type="InterPro" id="IPR007197">
    <property type="entry name" value="rSAM"/>
</dbReference>
<dbReference type="AlphaFoldDB" id="A0A7V0XFH3"/>
<dbReference type="GO" id="GO:0051539">
    <property type="term" value="F:4 iron, 4 sulfur cluster binding"/>
    <property type="evidence" value="ECO:0007669"/>
    <property type="project" value="UniProtKB-KW"/>
</dbReference>
<dbReference type="SUPFAM" id="SSF102114">
    <property type="entry name" value="Radical SAM enzymes"/>
    <property type="match status" value="1"/>
</dbReference>
<comment type="cofactor">
    <cofactor evidence="6">
        <name>[4Fe-4S] cluster</name>
        <dbReference type="ChEBI" id="CHEBI:49883"/>
    </cofactor>
    <text evidence="6">Binds 1 [4Fe-4S] cluster. The cluster is coordinated with 3 cysteines and an exchangeable S-adenosyl-L-methionine.</text>
</comment>
<evidence type="ECO:0000259" key="8">
    <source>
        <dbReference type="PROSITE" id="PS51918"/>
    </source>
</evidence>
<accession>A0A7V0XFH3</accession>
<keyword evidence="3 6" id="KW-0479">Metal-binding</keyword>
<dbReference type="InterPro" id="IPR027596">
    <property type="entry name" value="AmmeMemoSam_rS"/>
</dbReference>
<evidence type="ECO:0000256" key="7">
    <source>
        <dbReference type="SAM" id="SignalP"/>
    </source>
</evidence>
<organism evidence="9">
    <name type="scientific">candidate division WOR-3 bacterium</name>
    <dbReference type="NCBI Taxonomy" id="2052148"/>
    <lineage>
        <taxon>Bacteria</taxon>
        <taxon>Bacteria division WOR-3</taxon>
    </lineage>
</organism>
<name>A0A7V0XFH3_UNCW3</name>
<dbReference type="EMBL" id="DSBX01000288">
    <property type="protein sequence ID" value="HDR00133.1"/>
    <property type="molecule type" value="Genomic_DNA"/>
</dbReference>
<keyword evidence="2 6" id="KW-0949">S-adenosyl-L-methionine</keyword>
<sequence length="272" mass="29654">MLTTTVRAFLLLALLAAAGTPEALSVWPAGPVPAHEARYYSRLERDLVRCELCPHHCVIVPGGRWLCRVRENRQGRLVSLVYGRPVTVGKEPVEKSPFFHFLPGTLRLTLSTAGCNQSCKYCQNWEISQARPEDLPAYRLPPDSVVALALGKGLPTICLTYAEPVVFFEYALDIARAAWGIKTAVVTGGYINPAPLAELCSLVDAVKIDLKGFTAEFYREVCGSRLAPVLEACRAVRASGTHLELVNLVVPGHNDDSASVAAMSRWIAGVRQ</sequence>
<keyword evidence="7" id="KW-0732">Signal</keyword>
<dbReference type="Gene3D" id="3.20.20.70">
    <property type="entry name" value="Aldolase class I"/>
    <property type="match status" value="1"/>
</dbReference>
<reference evidence="9" key="1">
    <citation type="journal article" date="2020" name="mSystems">
        <title>Genome- and Community-Level Interaction Insights into Carbon Utilization and Element Cycling Functions of Hydrothermarchaeota in Hydrothermal Sediment.</title>
        <authorList>
            <person name="Zhou Z."/>
            <person name="Liu Y."/>
            <person name="Xu W."/>
            <person name="Pan J."/>
            <person name="Luo Z.H."/>
            <person name="Li M."/>
        </authorList>
    </citation>
    <scope>NUCLEOTIDE SEQUENCE [LARGE SCALE GENOMIC DNA]</scope>
    <source>
        <strain evidence="9">SpSt-1182</strain>
    </source>
</reference>
<evidence type="ECO:0000313" key="9">
    <source>
        <dbReference type="EMBL" id="HDR00133.1"/>
    </source>
</evidence>
<dbReference type="InterPro" id="IPR016431">
    <property type="entry name" value="Pyrv-formate_lyase-activ_prd"/>
</dbReference>
<evidence type="ECO:0000256" key="5">
    <source>
        <dbReference type="ARBA" id="ARBA00023014"/>
    </source>
</evidence>
<dbReference type="SFLD" id="SFLDS00029">
    <property type="entry name" value="Radical_SAM"/>
    <property type="match status" value="1"/>
</dbReference>
<dbReference type="PIRSF" id="PIRSF004869">
    <property type="entry name" value="PflX_prd"/>
    <property type="match status" value="1"/>
</dbReference>
<feature type="domain" description="Radical SAM core" evidence="8">
    <location>
        <begin position="100"/>
        <end position="272"/>
    </location>
</feature>
<dbReference type="InterPro" id="IPR034457">
    <property type="entry name" value="Organic_radical-activating"/>
</dbReference>
<gene>
    <name evidence="9" type="primary">amrS</name>
    <name evidence="9" type="ORF">ENN51_07620</name>
</gene>
<comment type="caution">
    <text evidence="9">The sequence shown here is derived from an EMBL/GenBank/DDBJ whole genome shotgun (WGS) entry which is preliminary data.</text>
</comment>
<evidence type="ECO:0000256" key="3">
    <source>
        <dbReference type="ARBA" id="ARBA00022723"/>
    </source>
</evidence>
<keyword evidence="4 6" id="KW-0408">Iron</keyword>
<dbReference type="Pfam" id="PF04055">
    <property type="entry name" value="Radical_SAM"/>
    <property type="match status" value="1"/>
</dbReference>
<evidence type="ECO:0000256" key="1">
    <source>
        <dbReference type="ARBA" id="ARBA00022485"/>
    </source>
</evidence>
<dbReference type="Proteomes" id="UP000885672">
    <property type="component" value="Unassembled WGS sequence"/>
</dbReference>
<evidence type="ECO:0000256" key="6">
    <source>
        <dbReference type="PIRSR" id="PIRSR004869-50"/>
    </source>
</evidence>
<feature type="chain" id="PRO_5031360240" evidence="7">
    <location>
        <begin position="24"/>
        <end position="272"/>
    </location>
</feature>
<feature type="signal peptide" evidence="7">
    <location>
        <begin position="1"/>
        <end position="23"/>
    </location>
</feature>
<dbReference type="CDD" id="cd01335">
    <property type="entry name" value="Radical_SAM"/>
    <property type="match status" value="1"/>
</dbReference>
<dbReference type="GO" id="GO:0046872">
    <property type="term" value="F:metal ion binding"/>
    <property type="evidence" value="ECO:0007669"/>
    <property type="project" value="UniProtKB-KW"/>
</dbReference>
<dbReference type="InterPro" id="IPR013785">
    <property type="entry name" value="Aldolase_TIM"/>
</dbReference>
<dbReference type="InterPro" id="IPR058240">
    <property type="entry name" value="rSAM_sf"/>
</dbReference>
<dbReference type="PROSITE" id="PS51918">
    <property type="entry name" value="RADICAL_SAM"/>
    <property type="match status" value="1"/>
</dbReference>
<dbReference type="NCBIfam" id="TIGR04337">
    <property type="entry name" value="AmmeMemoSam_rS"/>
    <property type="match status" value="1"/>
</dbReference>